<name>A0A9J5XDN2_SOLCO</name>
<dbReference type="Proteomes" id="UP000824120">
    <property type="component" value="Chromosome 9"/>
</dbReference>
<dbReference type="AlphaFoldDB" id="A0A9J5XDN2"/>
<comment type="caution">
    <text evidence="1">The sequence shown here is derived from an EMBL/GenBank/DDBJ whole genome shotgun (WGS) entry which is preliminary data.</text>
</comment>
<reference evidence="1 2" key="1">
    <citation type="submission" date="2020-09" db="EMBL/GenBank/DDBJ databases">
        <title>De no assembly of potato wild relative species, Solanum commersonii.</title>
        <authorList>
            <person name="Cho K."/>
        </authorList>
    </citation>
    <scope>NUCLEOTIDE SEQUENCE [LARGE SCALE GENOMIC DNA]</scope>
    <source>
        <strain evidence="1">LZ3.2</strain>
        <tissue evidence="1">Leaf</tissue>
    </source>
</reference>
<proteinExistence type="predicted"/>
<dbReference type="EMBL" id="JACXVP010000009">
    <property type="protein sequence ID" value="KAG5585316.1"/>
    <property type="molecule type" value="Genomic_DNA"/>
</dbReference>
<organism evidence="1 2">
    <name type="scientific">Solanum commersonii</name>
    <name type="common">Commerson's wild potato</name>
    <name type="synonym">Commerson's nightshade</name>
    <dbReference type="NCBI Taxonomy" id="4109"/>
    <lineage>
        <taxon>Eukaryota</taxon>
        <taxon>Viridiplantae</taxon>
        <taxon>Streptophyta</taxon>
        <taxon>Embryophyta</taxon>
        <taxon>Tracheophyta</taxon>
        <taxon>Spermatophyta</taxon>
        <taxon>Magnoliopsida</taxon>
        <taxon>eudicotyledons</taxon>
        <taxon>Gunneridae</taxon>
        <taxon>Pentapetalae</taxon>
        <taxon>asterids</taxon>
        <taxon>lamiids</taxon>
        <taxon>Solanales</taxon>
        <taxon>Solanaceae</taxon>
        <taxon>Solanoideae</taxon>
        <taxon>Solaneae</taxon>
        <taxon>Solanum</taxon>
    </lineage>
</organism>
<keyword evidence="2" id="KW-1185">Reference proteome</keyword>
<accession>A0A9J5XDN2</accession>
<evidence type="ECO:0000313" key="2">
    <source>
        <dbReference type="Proteomes" id="UP000824120"/>
    </source>
</evidence>
<gene>
    <name evidence="1" type="ORF">H5410_045750</name>
</gene>
<sequence length="125" mass="13849">MPPQRAVRGRPNWRNVNEQKSLIIGGLRHQGMSSGSKRVVRTGLPSNKNKRDLPHHLLVQLHLRTKVSTIVRIPRVSELNLPIFKAGLHKGVVSLLHELSLVGTTHGYVVMAPLVILSGVRTVIL</sequence>
<protein>
    <submittedName>
        <fullName evidence="1">Uncharacterized protein</fullName>
    </submittedName>
</protein>
<evidence type="ECO:0000313" key="1">
    <source>
        <dbReference type="EMBL" id="KAG5585316.1"/>
    </source>
</evidence>